<dbReference type="AlphaFoldDB" id="A0AAV2RIS9"/>
<protein>
    <recommendedName>
        <fullName evidence="6">G-protein coupled receptors family 2 profile 2 domain-containing protein</fullName>
    </recommendedName>
</protein>
<comment type="caution">
    <text evidence="7">The sequence shown here is derived from an EMBL/GenBank/DDBJ whole genome shotgun (WGS) entry which is preliminary data.</text>
</comment>
<dbReference type="GO" id="GO:0007166">
    <property type="term" value="P:cell surface receptor signaling pathway"/>
    <property type="evidence" value="ECO:0007669"/>
    <property type="project" value="InterPro"/>
</dbReference>
<proteinExistence type="predicted"/>
<dbReference type="InterPro" id="IPR052808">
    <property type="entry name" value="GPCR_Mth-like"/>
</dbReference>
<organism evidence="7 8">
    <name type="scientific">Meganyctiphanes norvegica</name>
    <name type="common">Northern krill</name>
    <name type="synonym">Thysanopoda norvegica</name>
    <dbReference type="NCBI Taxonomy" id="48144"/>
    <lineage>
        <taxon>Eukaryota</taxon>
        <taxon>Metazoa</taxon>
        <taxon>Ecdysozoa</taxon>
        <taxon>Arthropoda</taxon>
        <taxon>Crustacea</taxon>
        <taxon>Multicrustacea</taxon>
        <taxon>Malacostraca</taxon>
        <taxon>Eumalacostraca</taxon>
        <taxon>Eucarida</taxon>
        <taxon>Euphausiacea</taxon>
        <taxon>Euphausiidae</taxon>
        <taxon>Meganyctiphanes</taxon>
    </lineage>
</organism>
<evidence type="ECO:0000256" key="5">
    <source>
        <dbReference type="SAM" id="Phobius"/>
    </source>
</evidence>
<dbReference type="InterPro" id="IPR017981">
    <property type="entry name" value="GPCR_2-like_7TM"/>
</dbReference>
<dbReference type="GO" id="GO:0004888">
    <property type="term" value="F:transmembrane signaling receptor activity"/>
    <property type="evidence" value="ECO:0007669"/>
    <property type="project" value="InterPro"/>
</dbReference>
<keyword evidence="4 5" id="KW-0472">Membrane</keyword>
<evidence type="ECO:0000256" key="4">
    <source>
        <dbReference type="ARBA" id="ARBA00023136"/>
    </source>
</evidence>
<keyword evidence="8" id="KW-1185">Reference proteome</keyword>
<evidence type="ECO:0000256" key="2">
    <source>
        <dbReference type="ARBA" id="ARBA00022692"/>
    </source>
</evidence>
<dbReference type="GO" id="GO:0016020">
    <property type="term" value="C:membrane"/>
    <property type="evidence" value="ECO:0007669"/>
    <property type="project" value="UniProtKB-SubCell"/>
</dbReference>
<feature type="transmembrane region" description="Helical" evidence="5">
    <location>
        <begin position="192"/>
        <end position="215"/>
    </location>
</feature>
<dbReference type="PROSITE" id="PS50261">
    <property type="entry name" value="G_PROTEIN_RECEP_F2_4"/>
    <property type="match status" value="1"/>
</dbReference>
<accession>A0AAV2RIS9</accession>
<evidence type="ECO:0000256" key="1">
    <source>
        <dbReference type="ARBA" id="ARBA00004141"/>
    </source>
</evidence>
<evidence type="ECO:0000313" key="8">
    <source>
        <dbReference type="Proteomes" id="UP001497623"/>
    </source>
</evidence>
<keyword evidence="3 5" id="KW-1133">Transmembrane helix</keyword>
<dbReference type="Gene3D" id="1.20.1070.10">
    <property type="entry name" value="Rhodopsin 7-helix transmembrane proteins"/>
    <property type="match status" value="1"/>
</dbReference>
<keyword evidence="2 5" id="KW-0812">Transmembrane</keyword>
<evidence type="ECO:0000259" key="6">
    <source>
        <dbReference type="PROSITE" id="PS50261"/>
    </source>
</evidence>
<feature type="transmembrane region" description="Helical" evidence="5">
    <location>
        <begin position="419"/>
        <end position="439"/>
    </location>
</feature>
<feature type="transmembrane region" description="Helical" evidence="5">
    <location>
        <begin position="351"/>
        <end position="375"/>
    </location>
</feature>
<comment type="subcellular location">
    <subcellularLocation>
        <location evidence="1">Membrane</location>
        <topology evidence="1">Multi-pass membrane protein</topology>
    </subcellularLocation>
</comment>
<feature type="domain" description="G-protein coupled receptors family 2 profile 2" evidence="6">
    <location>
        <begin position="190"/>
        <end position="436"/>
    </location>
</feature>
<dbReference type="PANTHER" id="PTHR46953">
    <property type="entry name" value="G-PROTEIN COUPLED RECEPTOR MTH-LIKE 1-RELATED"/>
    <property type="match status" value="1"/>
</dbReference>
<reference evidence="7 8" key="1">
    <citation type="submission" date="2024-05" db="EMBL/GenBank/DDBJ databases">
        <authorList>
            <person name="Wallberg A."/>
        </authorList>
    </citation>
    <scope>NUCLEOTIDE SEQUENCE [LARGE SCALE GENOMIC DNA]</scope>
</reference>
<feature type="transmembrane region" description="Helical" evidence="5">
    <location>
        <begin position="302"/>
        <end position="321"/>
    </location>
</feature>
<feature type="transmembrane region" description="Helical" evidence="5">
    <location>
        <begin position="387"/>
        <end position="407"/>
    </location>
</feature>
<feature type="non-terminal residue" evidence="7">
    <location>
        <position position="536"/>
    </location>
</feature>
<dbReference type="CDD" id="cd15039">
    <property type="entry name" value="7tmB3_Methuselah-like"/>
    <property type="match status" value="1"/>
</dbReference>
<name>A0AAV2RIS9_MEGNR</name>
<evidence type="ECO:0000313" key="7">
    <source>
        <dbReference type="EMBL" id="CAL4123284.1"/>
    </source>
</evidence>
<dbReference type="PANTHER" id="PTHR46953:SF1">
    <property type="entry name" value="G-PROTEIN COUPLED RECEPTOR MTH-LIKE 1-RELATED"/>
    <property type="match status" value="1"/>
</dbReference>
<dbReference type="EMBL" id="CAXKWB010021585">
    <property type="protein sequence ID" value="CAL4123284.1"/>
    <property type="molecule type" value="Genomic_DNA"/>
</dbReference>
<evidence type="ECO:0000256" key="3">
    <source>
        <dbReference type="ARBA" id="ARBA00022989"/>
    </source>
</evidence>
<dbReference type="Proteomes" id="UP001497623">
    <property type="component" value="Unassembled WGS sequence"/>
</dbReference>
<feature type="transmembrane region" description="Helical" evidence="5">
    <location>
        <begin position="222"/>
        <end position="240"/>
    </location>
</feature>
<gene>
    <name evidence="7" type="ORF">MNOR_LOCUS23950</name>
</gene>
<feature type="transmembrane region" description="Helical" evidence="5">
    <location>
        <begin position="260"/>
        <end position="281"/>
    </location>
</feature>
<sequence length="536" mass="60748">MDLSVWFSSVSSWKAFIRTLTSCHIQIQQCGNNAPRSVSHHWSRERHATQKQLIQYLNNLPEIHINLSNIKCCSKFDQSNALLKSRYATSTQSPPSSMLVQSSRVKVIALQMSSGVSPALNDSLNIMLKDFPFPLKKDEISLTQSLLFGVPTAKYCFDFVEVTTGPPNDFHCCQDNFYRSEIIQNSCSFHEVLYPILMAFSCFFLILTLAVYAGVPTLRGNSSGRLVTAWQAIVSVFYLVRLSDLLYGIHSCGQSNSLTFLMHVNGLAIFFWLNVMAFELWMTVRSQSPVLHSMKKFMKYSLYAWGCSLLIGLVTVVIDFLPQTASFEHLLRPKLAGNTCFLEGKLERWAYLYWVILAITVINMCFFLHICYTIHKSKATVKKRGNHFWLFAKMFLIMGLTWILDIFSTRDCYWVIGDIFNLLQGVFIFIATVCNRTVFKEVLNRLSPRFHGLGDFWQNVSKKVSTHTAAPPSTAITATASSALIFSKDSSGHQYRHSLGKGVDQSINKCGQDNYTVMSLDNNRGFTSATNEVKNY</sequence>